<dbReference type="Proteomes" id="UP001143981">
    <property type="component" value="Unassembled WGS sequence"/>
</dbReference>
<accession>A0A9W7YJU0</accession>
<dbReference type="Gene3D" id="2.40.10.10">
    <property type="entry name" value="Trypsin-like serine proteases"/>
    <property type="match status" value="2"/>
</dbReference>
<name>A0A9W7YJU0_9FUNG</name>
<dbReference type="GO" id="GO:0006508">
    <property type="term" value="P:proteolysis"/>
    <property type="evidence" value="ECO:0007669"/>
    <property type="project" value="InterPro"/>
</dbReference>
<proteinExistence type="predicted"/>
<dbReference type="Pfam" id="PF00089">
    <property type="entry name" value="Trypsin"/>
    <property type="match status" value="1"/>
</dbReference>
<feature type="signal peptide" evidence="3">
    <location>
        <begin position="1"/>
        <end position="20"/>
    </location>
</feature>
<dbReference type="EMBL" id="JANBOI010000011">
    <property type="protein sequence ID" value="KAJ1735805.1"/>
    <property type="molecule type" value="Genomic_DNA"/>
</dbReference>
<reference evidence="5" key="1">
    <citation type="submission" date="2022-07" db="EMBL/GenBank/DDBJ databases">
        <title>Phylogenomic reconstructions and comparative analyses of Kickxellomycotina fungi.</title>
        <authorList>
            <person name="Reynolds N.K."/>
            <person name="Stajich J.E."/>
            <person name="Barry K."/>
            <person name="Grigoriev I.V."/>
            <person name="Crous P."/>
            <person name="Smith M.E."/>
        </authorList>
    </citation>
    <scope>NUCLEOTIDE SEQUENCE</scope>
    <source>
        <strain evidence="5">BCRC 34381</strain>
    </source>
</reference>
<dbReference type="PROSITE" id="PS51257">
    <property type="entry name" value="PROKAR_LIPOPROTEIN"/>
    <property type="match status" value="1"/>
</dbReference>
<evidence type="ECO:0000259" key="4">
    <source>
        <dbReference type="Pfam" id="PF00089"/>
    </source>
</evidence>
<keyword evidence="2" id="KW-0472">Membrane</keyword>
<dbReference type="OrthoDB" id="5565075at2759"/>
<protein>
    <recommendedName>
        <fullName evidence="4">Peptidase S1 domain-containing protein</fullName>
    </recommendedName>
</protein>
<organism evidence="5 6">
    <name type="scientific">Coemansia biformis</name>
    <dbReference type="NCBI Taxonomy" id="1286918"/>
    <lineage>
        <taxon>Eukaryota</taxon>
        <taxon>Fungi</taxon>
        <taxon>Fungi incertae sedis</taxon>
        <taxon>Zoopagomycota</taxon>
        <taxon>Kickxellomycotina</taxon>
        <taxon>Kickxellomycetes</taxon>
        <taxon>Kickxellales</taxon>
        <taxon>Kickxellaceae</taxon>
        <taxon>Coemansia</taxon>
    </lineage>
</organism>
<keyword evidence="6" id="KW-1185">Reference proteome</keyword>
<keyword evidence="2" id="KW-0812">Transmembrane</keyword>
<dbReference type="InterPro" id="IPR009003">
    <property type="entry name" value="Peptidase_S1_PA"/>
</dbReference>
<keyword evidence="3" id="KW-0732">Signal</keyword>
<keyword evidence="2" id="KW-1133">Transmembrane helix</keyword>
<dbReference type="InterPro" id="IPR043504">
    <property type="entry name" value="Peptidase_S1_PA_chymotrypsin"/>
</dbReference>
<gene>
    <name evidence="5" type="ORF">LPJ61_000354</name>
</gene>
<feature type="chain" id="PRO_5040745831" description="Peptidase S1 domain-containing protein" evidence="3">
    <location>
        <begin position="21"/>
        <end position="440"/>
    </location>
</feature>
<dbReference type="AlphaFoldDB" id="A0A9W7YJU0"/>
<comment type="caution">
    <text evidence="5">The sequence shown here is derived from an EMBL/GenBank/DDBJ whole genome shotgun (WGS) entry which is preliminary data.</text>
</comment>
<feature type="domain" description="Peptidase S1" evidence="4">
    <location>
        <begin position="47"/>
        <end position="249"/>
    </location>
</feature>
<evidence type="ECO:0000256" key="2">
    <source>
        <dbReference type="SAM" id="Phobius"/>
    </source>
</evidence>
<dbReference type="SUPFAM" id="SSF50494">
    <property type="entry name" value="Trypsin-like serine proteases"/>
    <property type="match status" value="1"/>
</dbReference>
<feature type="region of interest" description="Disordered" evidence="1">
    <location>
        <begin position="418"/>
        <end position="440"/>
    </location>
</feature>
<evidence type="ECO:0000256" key="3">
    <source>
        <dbReference type="SAM" id="SignalP"/>
    </source>
</evidence>
<sequence>MKFLSHLAVGVSVLVACAAGQQEHVKRLEMGRVLDMKGAILVKNGSPTTCELALNSEKVAFVAAACLDYKPNSNIVDSSARYQVMLTYDGKKNRGIIDVNSAIAHPKYNPRTFANNVAILNLEPGNQGQWRNYIAANPKDWQSLFYVDRKVTTSGVWAAPQIIQSSATGSPQCASASSLYAANSVDFLCTSQTVNKGGCSAPYGGVYGVRDPDLAVAALYSHSVIVGGDLCSSTQIYNYYTVLSNYLEWGGAVSRSTIYLYTADKSYVNNNNPNYHMVEPSAADNINGMIVAGDLNTNKGVPIGQASIPQITSSAFIPGMNPVPTGFNQPISSSEHPADAPESGKKVSVSTILLIVAAILLLLALLGWFLYKRFKRRPAPTHEMTQYNNNEYALGAQNYAPEYVEEYPTNRQHLDNEIVTRDSYNDPPHNAKGKDNGFMD</sequence>
<dbReference type="InterPro" id="IPR001254">
    <property type="entry name" value="Trypsin_dom"/>
</dbReference>
<feature type="transmembrane region" description="Helical" evidence="2">
    <location>
        <begin position="352"/>
        <end position="371"/>
    </location>
</feature>
<evidence type="ECO:0000256" key="1">
    <source>
        <dbReference type="SAM" id="MobiDB-lite"/>
    </source>
</evidence>
<evidence type="ECO:0000313" key="6">
    <source>
        <dbReference type="Proteomes" id="UP001143981"/>
    </source>
</evidence>
<dbReference type="GO" id="GO:0004252">
    <property type="term" value="F:serine-type endopeptidase activity"/>
    <property type="evidence" value="ECO:0007669"/>
    <property type="project" value="InterPro"/>
</dbReference>
<evidence type="ECO:0000313" key="5">
    <source>
        <dbReference type="EMBL" id="KAJ1735805.1"/>
    </source>
</evidence>